<evidence type="ECO:0000256" key="3">
    <source>
        <dbReference type="SAM" id="MobiDB-lite"/>
    </source>
</evidence>
<keyword evidence="2" id="KW-0067">ATP-binding</keyword>
<dbReference type="SUPFAM" id="SSF89550">
    <property type="entry name" value="PHP domain-like"/>
    <property type="match status" value="1"/>
</dbReference>
<feature type="region of interest" description="Disordered" evidence="3">
    <location>
        <begin position="341"/>
        <end position="362"/>
    </location>
</feature>
<dbReference type="Gene3D" id="3.40.50.300">
    <property type="entry name" value="P-loop containing nucleotide triphosphate hydrolases"/>
    <property type="match status" value="1"/>
</dbReference>
<sequence length="420" mass="45817">MLNIALTGNVASGKSTVAAQWAKSGVPIISADELSRLVVLPGTPGLQAVRNAFGDEILAADGTLDRARLRAIILADENARRKLEGILHPLIWERRDQWLEARHIEGEDLVVSEIPLLFETGREDDFDVIVFVDARESERIQRLIQTRELNIEEARRLIGVQIKASVKQSKADYVLQNNGTLEDLNSAASELLKELQSRADMGTLCMDLHLHTAGSFDCLSDPDAVLDTALERGLGRIAITDHNELDTALRMADAYPDLVIPGEEIKTAESIDVIGLYLSELIPKGTPAMETIERIREQGGIPYLPHPYAAGKKGAGGRFAEMLAPLCDVVEIFNARLHQPKQNRSAKELADRHGSLRGGGSDAHTLRELGSVSVEVQPHPNQASSLRLALAKGRVTGTASSHIVHIASTWAKLRKKLPIA</sequence>
<dbReference type="Pfam" id="PF01121">
    <property type="entry name" value="CoaE"/>
    <property type="match status" value="1"/>
</dbReference>
<name>A0A381NHK9_9ZZZZ</name>
<evidence type="ECO:0000313" key="5">
    <source>
        <dbReference type="EMBL" id="SUZ54066.1"/>
    </source>
</evidence>
<accession>A0A381NHK9</accession>
<dbReference type="CDD" id="cd02022">
    <property type="entry name" value="DPCK"/>
    <property type="match status" value="1"/>
</dbReference>
<dbReference type="CDD" id="cd07432">
    <property type="entry name" value="PHP_HisPPase"/>
    <property type="match status" value="1"/>
</dbReference>
<keyword evidence="1" id="KW-0547">Nucleotide-binding</keyword>
<dbReference type="PANTHER" id="PTHR42924:SF3">
    <property type="entry name" value="POLYMERASE_HISTIDINOL PHOSPHATASE N-TERMINAL DOMAIN-CONTAINING PROTEIN"/>
    <property type="match status" value="1"/>
</dbReference>
<dbReference type="GO" id="GO:0004140">
    <property type="term" value="F:dephospho-CoA kinase activity"/>
    <property type="evidence" value="ECO:0007669"/>
    <property type="project" value="InterPro"/>
</dbReference>
<evidence type="ECO:0000259" key="4">
    <source>
        <dbReference type="SMART" id="SM00481"/>
    </source>
</evidence>
<protein>
    <recommendedName>
        <fullName evidence="4">Polymerase/histidinol phosphatase N-terminal domain-containing protein</fullName>
    </recommendedName>
</protein>
<evidence type="ECO:0000256" key="2">
    <source>
        <dbReference type="ARBA" id="ARBA00022840"/>
    </source>
</evidence>
<proteinExistence type="inferred from homology"/>
<dbReference type="GO" id="GO:0015937">
    <property type="term" value="P:coenzyme A biosynthetic process"/>
    <property type="evidence" value="ECO:0007669"/>
    <property type="project" value="InterPro"/>
</dbReference>
<dbReference type="AlphaFoldDB" id="A0A381NHK9"/>
<dbReference type="PANTHER" id="PTHR42924">
    <property type="entry name" value="EXONUCLEASE"/>
    <property type="match status" value="1"/>
</dbReference>
<dbReference type="NCBIfam" id="TIGR00152">
    <property type="entry name" value="dephospho-CoA kinase"/>
    <property type="match status" value="1"/>
</dbReference>
<feature type="domain" description="Polymerase/histidinol phosphatase N-terminal" evidence="4">
    <location>
        <begin position="206"/>
        <end position="269"/>
    </location>
</feature>
<evidence type="ECO:0000256" key="1">
    <source>
        <dbReference type="ARBA" id="ARBA00022741"/>
    </source>
</evidence>
<dbReference type="InterPro" id="IPR052018">
    <property type="entry name" value="PHP_domain"/>
</dbReference>
<dbReference type="GO" id="GO:0005524">
    <property type="term" value="F:ATP binding"/>
    <property type="evidence" value="ECO:0007669"/>
    <property type="project" value="UniProtKB-KW"/>
</dbReference>
<dbReference type="PROSITE" id="PS51219">
    <property type="entry name" value="DPCK"/>
    <property type="match status" value="1"/>
</dbReference>
<dbReference type="SMART" id="SM00481">
    <property type="entry name" value="POLIIIAc"/>
    <property type="match status" value="1"/>
</dbReference>
<dbReference type="SUPFAM" id="SSF52540">
    <property type="entry name" value="P-loop containing nucleoside triphosphate hydrolases"/>
    <property type="match status" value="1"/>
</dbReference>
<dbReference type="InterPro" id="IPR003141">
    <property type="entry name" value="Pol/His_phosphatase_N"/>
</dbReference>
<dbReference type="Pfam" id="PF02811">
    <property type="entry name" value="PHP"/>
    <property type="match status" value="1"/>
</dbReference>
<dbReference type="InterPro" id="IPR004013">
    <property type="entry name" value="PHP_dom"/>
</dbReference>
<dbReference type="GO" id="GO:0004534">
    <property type="term" value="F:5'-3' RNA exonuclease activity"/>
    <property type="evidence" value="ECO:0007669"/>
    <property type="project" value="TreeGrafter"/>
</dbReference>
<dbReference type="InterPro" id="IPR027417">
    <property type="entry name" value="P-loop_NTPase"/>
</dbReference>
<gene>
    <name evidence="5" type="ORF">METZ01_LOCUS6920</name>
</gene>
<dbReference type="Pfam" id="PF13263">
    <property type="entry name" value="PHP_C"/>
    <property type="match status" value="1"/>
</dbReference>
<dbReference type="HAMAP" id="MF_00376">
    <property type="entry name" value="Dephospho_CoA_kinase"/>
    <property type="match status" value="1"/>
</dbReference>
<feature type="compositionally biased region" description="Basic and acidic residues" evidence="3">
    <location>
        <begin position="345"/>
        <end position="354"/>
    </location>
</feature>
<dbReference type="GO" id="GO:0035312">
    <property type="term" value="F:5'-3' DNA exonuclease activity"/>
    <property type="evidence" value="ECO:0007669"/>
    <property type="project" value="TreeGrafter"/>
</dbReference>
<dbReference type="InterPro" id="IPR016195">
    <property type="entry name" value="Pol/histidinol_Pase-like"/>
</dbReference>
<organism evidence="5">
    <name type="scientific">marine metagenome</name>
    <dbReference type="NCBI Taxonomy" id="408172"/>
    <lineage>
        <taxon>unclassified sequences</taxon>
        <taxon>metagenomes</taxon>
        <taxon>ecological metagenomes</taxon>
    </lineage>
</organism>
<dbReference type="Gene3D" id="3.20.20.140">
    <property type="entry name" value="Metal-dependent hydrolases"/>
    <property type="match status" value="1"/>
</dbReference>
<dbReference type="InterPro" id="IPR001977">
    <property type="entry name" value="Depp_CoAkinase"/>
</dbReference>
<dbReference type="EMBL" id="UINC01000366">
    <property type="protein sequence ID" value="SUZ54066.1"/>
    <property type="molecule type" value="Genomic_DNA"/>
</dbReference>
<reference evidence="5" key="1">
    <citation type="submission" date="2018-05" db="EMBL/GenBank/DDBJ databases">
        <authorList>
            <person name="Lanie J.A."/>
            <person name="Ng W.-L."/>
            <person name="Kazmierczak K.M."/>
            <person name="Andrzejewski T.M."/>
            <person name="Davidsen T.M."/>
            <person name="Wayne K.J."/>
            <person name="Tettelin H."/>
            <person name="Glass J.I."/>
            <person name="Rusch D."/>
            <person name="Podicherti R."/>
            <person name="Tsui H.-C.T."/>
            <person name="Winkler M.E."/>
        </authorList>
    </citation>
    <scope>NUCLEOTIDE SEQUENCE</scope>
</reference>